<sequence>MHHTDKSLLATFLRGLIAGIGFTFGILSMGLFAISLTGTFNTFFSGQVVKASDINTNFSTLRTAVESIPDWTKSGVNAVFSSGAVFINTSSQANAATLTVNGRISSSAVGVYCGTTSATYTGNIGGYSTAKSLCEASSACNNVNAHMCTAHELAISRQLGITIASNTWFTSHGYWVGAVPAVFVSDCEGWTSDSSSIGGSFNNPSSTYGSWNYCNNNFKISCCL</sequence>
<keyword evidence="3" id="KW-1185">Reference proteome</keyword>
<dbReference type="EMBL" id="RQGD01000034">
    <property type="protein sequence ID" value="TGL58176.1"/>
    <property type="molecule type" value="Genomic_DNA"/>
</dbReference>
<evidence type="ECO:0000313" key="2">
    <source>
        <dbReference type="EMBL" id="TGL58176.1"/>
    </source>
</evidence>
<evidence type="ECO:0000256" key="1">
    <source>
        <dbReference type="SAM" id="Phobius"/>
    </source>
</evidence>
<dbReference type="Proteomes" id="UP000297693">
    <property type="component" value="Unassembled WGS sequence"/>
</dbReference>
<protein>
    <submittedName>
        <fullName evidence="2">Uncharacterized protein</fullName>
    </submittedName>
</protein>
<evidence type="ECO:0000313" key="3">
    <source>
        <dbReference type="Proteomes" id="UP000297693"/>
    </source>
</evidence>
<feature type="transmembrane region" description="Helical" evidence="1">
    <location>
        <begin position="12"/>
        <end position="34"/>
    </location>
</feature>
<proteinExistence type="predicted"/>
<dbReference type="AlphaFoldDB" id="A0A4R9K1W9"/>
<dbReference type="OrthoDB" id="25829at2"/>
<name>A0A4R9K1W9_9LEPT</name>
<comment type="caution">
    <text evidence="2">The sequence shown here is derived from an EMBL/GenBank/DDBJ whole genome shotgun (WGS) entry which is preliminary data.</text>
</comment>
<gene>
    <name evidence="2" type="ORF">EHQ58_12410</name>
</gene>
<keyword evidence="1" id="KW-0812">Transmembrane</keyword>
<accession>A0A4R9K1W9</accession>
<reference evidence="2" key="1">
    <citation type="journal article" date="2019" name="PLoS Negl. Trop. Dis.">
        <title>Revisiting the worldwide diversity of Leptospira species in the environment.</title>
        <authorList>
            <person name="Vincent A.T."/>
            <person name="Schiettekatte O."/>
            <person name="Bourhy P."/>
            <person name="Veyrier F.J."/>
            <person name="Picardeau M."/>
        </authorList>
    </citation>
    <scope>NUCLEOTIDE SEQUENCE [LARGE SCALE GENOMIC DNA]</scope>
    <source>
        <strain evidence="2">201702476</strain>
    </source>
</reference>
<organism evidence="2 3">
    <name type="scientific">Leptospira ognonensis</name>
    <dbReference type="NCBI Taxonomy" id="2484945"/>
    <lineage>
        <taxon>Bacteria</taxon>
        <taxon>Pseudomonadati</taxon>
        <taxon>Spirochaetota</taxon>
        <taxon>Spirochaetia</taxon>
        <taxon>Leptospirales</taxon>
        <taxon>Leptospiraceae</taxon>
        <taxon>Leptospira</taxon>
    </lineage>
</organism>
<keyword evidence="1" id="KW-1133">Transmembrane helix</keyword>
<dbReference type="RefSeq" id="WP_135624194.1">
    <property type="nucleotide sequence ID" value="NZ_RQGD01000034.1"/>
</dbReference>
<keyword evidence="1" id="KW-0472">Membrane</keyword>